<dbReference type="Proteomes" id="UP001409585">
    <property type="component" value="Unassembled WGS sequence"/>
</dbReference>
<dbReference type="SMART" id="SM00612">
    <property type="entry name" value="Kelch"/>
    <property type="match status" value="5"/>
</dbReference>
<dbReference type="Gene3D" id="2.120.10.80">
    <property type="entry name" value="Kelch-type beta propeller"/>
    <property type="match status" value="2"/>
</dbReference>
<organism evidence="1 2">
    <name type="scientific">Halioxenophilus aromaticivorans</name>
    <dbReference type="NCBI Taxonomy" id="1306992"/>
    <lineage>
        <taxon>Bacteria</taxon>
        <taxon>Pseudomonadati</taxon>
        <taxon>Pseudomonadota</taxon>
        <taxon>Gammaproteobacteria</taxon>
        <taxon>Alteromonadales</taxon>
        <taxon>Alteromonadaceae</taxon>
        <taxon>Halioxenophilus</taxon>
    </lineage>
</organism>
<proteinExistence type="predicted"/>
<dbReference type="SUPFAM" id="SSF117281">
    <property type="entry name" value="Kelch motif"/>
    <property type="match status" value="1"/>
</dbReference>
<dbReference type="EMBL" id="BAABLX010000004">
    <property type="protein sequence ID" value="GAA4932540.1"/>
    <property type="molecule type" value="Genomic_DNA"/>
</dbReference>
<dbReference type="InterPro" id="IPR006652">
    <property type="entry name" value="Kelch_1"/>
</dbReference>
<comment type="caution">
    <text evidence="1">The sequence shown here is derived from an EMBL/GenBank/DDBJ whole genome shotgun (WGS) entry which is preliminary data.</text>
</comment>
<keyword evidence="2" id="KW-1185">Reference proteome</keyword>
<evidence type="ECO:0000313" key="1">
    <source>
        <dbReference type="EMBL" id="GAA4932540.1"/>
    </source>
</evidence>
<dbReference type="PANTHER" id="PTHR46375:SF3">
    <property type="entry name" value="KELCH REPEAT AND BTB DOMAIN-CONTAINING PROTEIN 13"/>
    <property type="match status" value="1"/>
</dbReference>
<protein>
    <submittedName>
        <fullName evidence="1">Kelch repeat-containing protein</fullName>
    </submittedName>
</protein>
<dbReference type="InterPro" id="IPR015915">
    <property type="entry name" value="Kelch-typ_b-propeller"/>
</dbReference>
<accession>A0AAV3TYG6</accession>
<dbReference type="Pfam" id="PF24681">
    <property type="entry name" value="Kelch_KLHDC2_KLHL20_DRC7"/>
    <property type="match status" value="1"/>
</dbReference>
<gene>
    <name evidence="1" type="ORF">GCM10025791_06400</name>
</gene>
<dbReference type="AlphaFoldDB" id="A0AAV3TYG6"/>
<dbReference type="InterPro" id="IPR052392">
    <property type="entry name" value="Kelch-BTB_domain-containing"/>
</dbReference>
<sequence>MVGDQLYLIGGRGQRPLDILDMSFGQWRTGAALPEELNHFQAVTVGKDIYIVGAMQGRFPKEDIVPHIWIYSTESDNWAAGPELPKDRLRGGGGVVLHQGSIYFVGGNRFGHSSGYVPWLDRLDLATGQWQRLADAPQARDHFHAAIINGKLYAAGGRLSASDTGDHLSRTVAQMDVYDITTDTWQTVQSPLPTPRAGVAVVAMGDLLVVMGGESGTQEAAHSEAESFDTKTQSWLSLPLMPQGRHGTQAVVIDGAIHILAGSGNRGGGPELNDHLIFKQRSD</sequence>
<name>A0AAV3TYG6_9ALTE</name>
<dbReference type="PANTHER" id="PTHR46375">
    <property type="entry name" value="KELCH REPEAT AND BTB DOMAIN-CONTAINING PROTEIN 13-RELATED"/>
    <property type="match status" value="1"/>
</dbReference>
<evidence type="ECO:0000313" key="2">
    <source>
        <dbReference type="Proteomes" id="UP001409585"/>
    </source>
</evidence>
<reference evidence="2" key="1">
    <citation type="journal article" date="2019" name="Int. J. Syst. Evol. Microbiol.">
        <title>The Global Catalogue of Microorganisms (GCM) 10K type strain sequencing project: providing services to taxonomists for standard genome sequencing and annotation.</title>
        <authorList>
            <consortium name="The Broad Institute Genomics Platform"/>
            <consortium name="The Broad Institute Genome Sequencing Center for Infectious Disease"/>
            <person name="Wu L."/>
            <person name="Ma J."/>
        </authorList>
    </citation>
    <scope>NUCLEOTIDE SEQUENCE [LARGE SCALE GENOMIC DNA]</scope>
    <source>
        <strain evidence="2">JCM 19134</strain>
    </source>
</reference>